<feature type="compositionally biased region" description="Low complexity" evidence="2">
    <location>
        <begin position="795"/>
        <end position="814"/>
    </location>
</feature>
<keyword evidence="1" id="KW-0175">Coiled coil</keyword>
<feature type="compositionally biased region" description="Polar residues" evidence="2">
    <location>
        <begin position="587"/>
        <end position="604"/>
    </location>
</feature>
<feature type="compositionally biased region" description="Basic residues" evidence="2">
    <location>
        <begin position="1126"/>
        <end position="1135"/>
    </location>
</feature>
<dbReference type="AlphaFoldDB" id="A0A5K3EQ95"/>
<feature type="compositionally biased region" description="Low complexity" evidence="2">
    <location>
        <begin position="140"/>
        <end position="149"/>
    </location>
</feature>
<feature type="region of interest" description="Disordered" evidence="2">
    <location>
        <begin position="1038"/>
        <end position="1062"/>
    </location>
</feature>
<proteinExistence type="predicted"/>
<evidence type="ECO:0000313" key="3">
    <source>
        <dbReference type="WBParaSite" id="MCU_001896-RD"/>
    </source>
</evidence>
<feature type="region of interest" description="Disordered" evidence="2">
    <location>
        <begin position="738"/>
        <end position="839"/>
    </location>
</feature>
<dbReference type="WBParaSite" id="MCU_001896-RD">
    <property type="protein sequence ID" value="MCU_001896-RD"/>
    <property type="gene ID" value="MCU_001896"/>
</dbReference>
<feature type="compositionally biased region" description="Polar residues" evidence="2">
    <location>
        <begin position="156"/>
        <end position="174"/>
    </location>
</feature>
<protein>
    <submittedName>
        <fullName evidence="3">DNA helicase</fullName>
    </submittedName>
</protein>
<reference evidence="3" key="1">
    <citation type="submission" date="2019-11" db="UniProtKB">
        <authorList>
            <consortium name="WormBaseParasite"/>
        </authorList>
    </citation>
    <scope>IDENTIFICATION</scope>
</reference>
<name>A0A5K3EQ95_MESCO</name>
<feature type="compositionally biased region" description="Polar residues" evidence="2">
    <location>
        <begin position="474"/>
        <end position="484"/>
    </location>
</feature>
<feature type="region of interest" description="Disordered" evidence="2">
    <location>
        <begin position="616"/>
        <end position="667"/>
    </location>
</feature>
<feature type="coiled-coil region" evidence="1">
    <location>
        <begin position="710"/>
        <end position="737"/>
    </location>
</feature>
<feature type="region of interest" description="Disordered" evidence="2">
    <location>
        <begin position="474"/>
        <end position="494"/>
    </location>
</feature>
<feature type="region of interest" description="Disordered" evidence="2">
    <location>
        <begin position="875"/>
        <end position="900"/>
    </location>
</feature>
<evidence type="ECO:0000256" key="1">
    <source>
        <dbReference type="SAM" id="Coils"/>
    </source>
</evidence>
<accession>A0A5K3EQ95</accession>
<organism evidence="3">
    <name type="scientific">Mesocestoides corti</name>
    <name type="common">Flatworm</name>
    <dbReference type="NCBI Taxonomy" id="53468"/>
    <lineage>
        <taxon>Eukaryota</taxon>
        <taxon>Metazoa</taxon>
        <taxon>Spiralia</taxon>
        <taxon>Lophotrochozoa</taxon>
        <taxon>Platyhelminthes</taxon>
        <taxon>Cestoda</taxon>
        <taxon>Eucestoda</taxon>
        <taxon>Cyclophyllidea</taxon>
        <taxon>Mesocestoididae</taxon>
        <taxon>Mesocestoides</taxon>
    </lineage>
</organism>
<feature type="compositionally biased region" description="Low complexity" evidence="2">
    <location>
        <begin position="631"/>
        <end position="641"/>
    </location>
</feature>
<feature type="region of interest" description="Disordered" evidence="2">
    <location>
        <begin position="578"/>
        <end position="604"/>
    </location>
</feature>
<feature type="compositionally biased region" description="Acidic residues" evidence="2">
    <location>
        <begin position="684"/>
        <end position="693"/>
    </location>
</feature>
<feature type="region of interest" description="Disordered" evidence="2">
    <location>
        <begin position="674"/>
        <end position="693"/>
    </location>
</feature>
<feature type="region of interest" description="Disordered" evidence="2">
    <location>
        <begin position="47"/>
        <end position="72"/>
    </location>
</feature>
<feature type="compositionally biased region" description="Polar residues" evidence="2">
    <location>
        <begin position="772"/>
        <end position="783"/>
    </location>
</feature>
<sequence length="1145" mass="125499">MTVLDCLMQNPDDIGSAAVQSSFDSNFLDEFKAFESTLTPEANSNSLVYQSENPSSDHESVSESFSGSLDTVGPSKANPLVVEDPIVTYDSVVTQMVANGINWAPPDQNVNGTTSTAATKAIKVCNDNFNGDRISRISELSPSSSFSPEKPVKLRNPSTFTSNGSTPKVSENSAKVQELQSQLNQEKATRKQQDDYIHQLQRYYDNLLAKHAAAEMTIDQLRFRSKIGCGVDSGGASPMSRSGPSTLRNQKLISTSLDTRPHDGLLRNIEPQSCASLANLHDKPFVQLRNSNNSSMTSLQPMRKSAIQPQVHLLPLSAPLGQLMQCPSNESLVSSQPTLPKLDSAPSEHEFFEESEPAVGCNTPTQPAAMSLEGRFNTSLTEIFDRLNAIDAHISSSHRDDVLAAIQRDLSDLKRRYLAEQRLHSSDEPFDVETAIASRISLLSDRLQQMVSGHGTPTRPSSLKVTRDRCTLTTSVSSGYSGSENTRHEAPSSVVNPTNLNSIVGASSKDIAETHFARLLARYNKLKMIPGHGKDIESLIQRMLQLANRYSNQSSVIFPPKSLRRMFELDYSAHCSSTGPRDHDFSSSRPFLQNSSQSTASETVNEVSCKAVHVVTPDSGVPQTPSGSSGGSSASHSSQRGGLKRQDAALPAESRRQQSDSGFWATDSSLLPPCKSFSHSNTTELEEGDEEAEVATATNNTTNGMNGNGLMKLSSEAQALEADIQRLRQGIARLASTASVSAKSSTLQYRPNEAGSTLSGSVSERKPRRKTTQFSHLDATPNQVHLDHSLKRTSRSSSTVRQTRLPTASSSSSSEDVSYQECIRPNRRSKSRYYEPPNSSVPQLAVVGCGLNPQHRPATAGPTRTYNPKFLRKQRLQPRQVDDTSSSTTLSGFHRRSRSSTGPRIYYQACESCGGSGYSLNTIGKSEAEDIDPFAPLHSHSISDSYTMPSRVIYEYNRTPTIRLPVYPTSNGWAERVYGMRDLCDSVHSPQAWHAYNTIGHQPYKYYRPTGRAQLQRGLRQSPLLPAASSPLIPQKIKHSTRQYAEPPKFNYNSTPSSSEDEFSATLSASGFSNNRRILQTTELDDLSSASSAFGVGTCAGEATNRPNDKRACHQHRHRDSPDRRQPRRRTRSRRHEASSSNSAR</sequence>
<feature type="region of interest" description="Disordered" evidence="2">
    <location>
        <begin position="140"/>
        <end position="174"/>
    </location>
</feature>
<feature type="region of interest" description="Disordered" evidence="2">
    <location>
        <begin position="1101"/>
        <end position="1145"/>
    </location>
</feature>
<evidence type="ECO:0000256" key="2">
    <source>
        <dbReference type="SAM" id="MobiDB-lite"/>
    </source>
</evidence>